<comment type="subcellular location">
    <subcellularLocation>
        <location evidence="1">Cytoplasm</location>
    </subcellularLocation>
</comment>
<dbReference type="SUPFAM" id="SSF143437">
    <property type="entry name" value="THUMP domain-like"/>
    <property type="match status" value="1"/>
</dbReference>
<sequence>MFNFITDLLRQMRETQTSVRKLPINKKPQQNKKKEFSKRNFLSEMRLNFYKTAKVCYYYFENLTWSSICRCLTGSFDRTCKIWNTSTGSLSATLEGHTGVVFDVTFNYPFDEPRLGKMSVSFLVKLVQEAKAARDVITIEATVPTGLEFMASEECREKCKPISCFRGVGRIFMNINKDSYSSIAKLRSVDNVFMVTEAFGDLEFTWRKEEDLAKIKGIVDKVDWDKSVHLWAEIKKFEGVIFPECGEKIPATLHIGEGLKCHRCRGPENTPEPSVDAVSEGIVKPAPAEVQIILPEVITSTQNDESSVGTEPVQVVIDPDPNLEVHGIDGVQAASNLLSVGGVPPNPESDEDAFFSAEEDDVKLANLNRVPLGEHAQSGITSALRSETISAPAVSAQETVTAASGIPDDCSETDKPDDMTAVGMAINERAQAANTNDKKPDQLNSKEPKIVKMRKERKEKKKRQGNKRAAKQPKAPPKPYVDDSILKFRVTCYRNGKESHSFDSNAAAGHFGGTINDYFHWTVDLTRYDINVVLVIEDSSAYVSYGLTDSSFHRRNLTLLGPTSLRATMCYSLIRMAQPRVGDIIIDPLCGGGSIPIEGALGFPGTFHVCGDHHERAMARTCANIQHNIPINVDAAFWNATSLPLKDQSIDILVTDLPFGLRMGRNKDNRYFYGKVLREFGRIIRCTGRAVFLTYDLPSFIKASEQNSDIWRVMNSRRVNHGGLRCTAFLLMKRSTDDAEIQPKISSKPTQNEPKMSQERSVDHAAQLENGAQRDSSDESQIALETLRISDSKTDTQADMVQNEKTD</sequence>
<feature type="compositionally biased region" description="Basic and acidic residues" evidence="4">
    <location>
        <begin position="436"/>
        <end position="450"/>
    </location>
</feature>
<organism evidence="6 7">
    <name type="scientific">Nesidiocoris tenuis</name>
    <dbReference type="NCBI Taxonomy" id="355587"/>
    <lineage>
        <taxon>Eukaryota</taxon>
        <taxon>Metazoa</taxon>
        <taxon>Ecdysozoa</taxon>
        <taxon>Arthropoda</taxon>
        <taxon>Hexapoda</taxon>
        <taxon>Insecta</taxon>
        <taxon>Pterygota</taxon>
        <taxon>Neoptera</taxon>
        <taxon>Paraneoptera</taxon>
        <taxon>Hemiptera</taxon>
        <taxon>Heteroptera</taxon>
        <taxon>Panheteroptera</taxon>
        <taxon>Cimicomorpha</taxon>
        <taxon>Miridae</taxon>
        <taxon>Dicyphina</taxon>
        <taxon>Nesidiocoris</taxon>
    </lineage>
</organism>
<feature type="domain" description="THUMP" evidence="5">
    <location>
        <begin position="449"/>
        <end position="547"/>
    </location>
</feature>
<feature type="region of interest" description="Disordered" evidence="4">
    <location>
        <begin position="740"/>
        <end position="807"/>
    </location>
</feature>
<keyword evidence="3" id="KW-0819">tRNA processing</keyword>
<dbReference type="SMART" id="SM00981">
    <property type="entry name" value="THUMP"/>
    <property type="match status" value="1"/>
</dbReference>
<reference evidence="6 7" key="1">
    <citation type="submission" date="2020-02" db="EMBL/GenBank/DDBJ databases">
        <authorList>
            <person name="Ferguson B K."/>
        </authorList>
    </citation>
    <scope>NUCLEOTIDE SEQUENCE [LARGE SCALE GENOMIC DNA]</scope>
</reference>
<evidence type="ECO:0000256" key="1">
    <source>
        <dbReference type="ARBA" id="ARBA00004496"/>
    </source>
</evidence>
<evidence type="ECO:0000313" key="7">
    <source>
        <dbReference type="Proteomes" id="UP000479000"/>
    </source>
</evidence>
<dbReference type="InterPro" id="IPR036322">
    <property type="entry name" value="WD40_repeat_dom_sf"/>
</dbReference>
<dbReference type="FunFam" id="3.40.50.150:FF:000073">
    <property type="entry name" value="THUMP domain containing 3"/>
    <property type="match status" value="1"/>
</dbReference>
<feature type="compositionally biased region" description="Basic and acidic residues" evidence="4">
    <location>
        <begin position="788"/>
        <end position="807"/>
    </location>
</feature>
<dbReference type="GO" id="GO:0043527">
    <property type="term" value="C:tRNA methyltransferase complex"/>
    <property type="evidence" value="ECO:0007669"/>
    <property type="project" value="UniProtKB-ARBA"/>
</dbReference>
<dbReference type="InterPro" id="IPR015943">
    <property type="entry name" value="WD40/YVTN_repeat-like_dom_sf"/>
</dbReference>
<dbReference type="GO" id="GO:0005737">
    <property type="term" value="C:cytoplasm"/>
    <property type="evidence" value="ECO:0007669"/>
    <property type="project" value="UniProtKB-SubCell"/>
</dbReference>
<keyword evidence="2" id="KW-0808">Transferase</keyword>
<dbReference type="Gene3D" id="2.130.10.10">
    <property type="entry name" value="YVTN repeat-like/Quinoprotein amine dehydrogenase"/>
    <property type="match status" value="1"/>
</dbReference>
<dbReference type="Gene3D" id="3.30.2130.30">
    <property type="match status" value="1"/>
</dbReference>
<feature type="compositionally biased region" description="Polar residues" evidence="4">
    <location>
        <begin position="744"/>
        <end position="755"/>
    </location>
</feature>
<dbReference type="Gene3D" id="3.40.50.150">
    <property type="entry name" value="Vaccinia Virus protein VP39"/>
    <property type="match status" value="1"/>
</dbReference>
<dbReference type="SUPFAM" id="SSF50978">
    <property type="entry name" value="WD40 repeat-like"/>
    <property type="match status" value="1"/>
</dbReference>
<evidence type="ECO:0000256" key="2">
    <source>
        <dbReference type="ARBA" id="ARBA00022603"/>
    </source>
</evidence>
<dbReference type="OrthoDB" id="47730at2759"/>
<evidence type="ECO:0000313" key="6">
    <source>
        <dbReference type="EMBL" id="CAA9995308.1"/>
    </source>
</evidence>
<gene>
    <name evidence="6" type="ORF">NTEN_LOCUS2099</name>
</gene>
<evidence type="ECO:0000256" key="3">
    <source>
        <dbReference type="ARBA" id="ARBA00022694"/>
    </source>
</evidence>
<dbReference type="GO" id="GO:0016423">
    <property type="term" value="F:tRNA (guanine) methyltransferase activity"/>
    <property type="evidence" value="ECO:0007669"/>
    <property type="project" value="TreeGrafter"/>
</dbReference>
<feature type="compositionally biased region" description="Basic residues" evidence="4">
    <location>
        <begin position="451"/>
        <end position="471"/>
    </location>
</feature>
<dbReference type="PANTHER" id="PTHR14911">
    <property type="entry name" value="THUMP DOMAIN-CONTAINING"/>
    <property type="match status" value="1"/>
</dbReference>
<dbReference type="Pfam" id="PF01170">
    <property type="entry name" value="UPF0020"/>
    <property type="match status" value="1"/>
</dbReference>
<dbReference type="SUPFAM" id="SSF53335">
    <property type="entry name" value="S-adenosyl-L-methionine-dependent methyltransferases"/>
    <property type="match status" value="1"/>
</dbReference>
<feature type="region of interest" description="Disordered" evidence="4">
    <location>
        <begin position="430"/>
        <end position="481"/>
    </location>
</feature>
<dbReference type="InterPro" id="IPR004114">
    <property type="entry name" value="THUMP_dom"/>
</dbReference>
<proteinExistence type="predicted"/>
<accession>A0A6H5G106</accession>
<dbReference type="PANTHER" id="PTHR14911:SF13">
    <property type="entry name" value="TRNA (GUANINE(6)-N2)-METHYLTRANSFERASE THUMP3"/>
    <property type="match status" value="1"/>
</dbReference>
<evidence type="ECO:0000256" key="4">
    <source>
        <dbReference type="SAM" id="MobiDB-lite"/>
    </source>
</evidence>
<dbReference type="GO" id="GO:0003723">
    <property type="term" value="F:RNA binding"/>
    <property type="evidence" value="ECO:0007669"/>
    <property type="project" value="InterPro"/>
</dbReference>
<keyword evidence="7" id="KW-1185">Reference proteome</keyword>
<dbReference type="AlphaFoldDB" id="A0A6H5G106"/>
<evidence type="ECO:0000259" key="5">
    <source>
        <dbReference type="SMART" id="SM00981"/>
    </source>
</evidence>
<dbReference type="InterPro" id="IPR000241">
    <property type="entry name" value="RlmKL-like_Mtase"/>
</dbReference>
<dbReference type="InterPro" id="IPR029063">
    <property type="entry name" value="SAM-dependent_MTases_sf"/>
</dbReference>
<dbReference type="EMBL" id="CADCXU010003285">
    <property type="protein sequence ID" value="CAA9995308.1"/>
    <property type="molecule type" value="Genomic_DNA"/>
</dbReference>
<keyword evidence="2" id="KW-0489">Methyltransferase</keyword>
<protein>
    <recommendedName>
        <fullName evidence="5">THUMP domain-containing protein</fullName>
    </recommendedName>
</protein>
<name>A0A6H5G106_9HEMI</name>
<dbReference type="Proteomes" id="UP000479000">
    <property type="component" value="Unassembled WGS sequence"/>
</dbReference>
<dbReference type="GO" id="GO:0030488">
    <property type="term" value="P:tRNA methylation"/>
    <property type="evidence" value="ECO:0007669"/>
    <property type="project" value="TreeGrafter"/>
</dbReference>